<proteinExistence type="predicted"/>
<gene>
    <name evidence="1" type="ORF">pdam_00025695</name>
</gene>
<protein>
    <submittedName>
        <fullName evidence="1">Uncharacterized protein</fullName>
    </submittedName>
</protein>
<dbReference type="Proteomes" id="UP000275408">
    <property type="component" value="Unassembled WGS sequence"/>
</dbReference>
<sequence length="87" mass="10138">MNIDKIYFIIDSNEYNTPKSIIFLVADPCHHYSNLSEASRNTKTESREVLCDNQLLKGWYRFVGAAGTRMPTERVQAFRSYFQLVVQ</sequence>
<evidence type="ECO:0000313" key="1">
    <source>
        <dbReference type="EMBL" id="RMX48194.1"/>
    </source>
</evidence>
<accession>A0A3M6U3U2</accession>
<organism evidence="1 2">
    <name type="scientific">Pocillopora damicornis</name>
    <name type="common">Cauliflower coral</name>
    <name type="synonym">Millepora damicornis</name>
    <dbReference type="NCBI Taxonomy" id="46731"/>
    <lineage>
        <taxon>Eukaryota</taxon>
        <taxon>Metazoa</taxon>
        <taxon>Cnidaria</taxon>
        <taxon>Anthozoa</taxon>
        <taxon>Hexacorallia</taxon>
        <taxon>Scleractinia</taxon>
        <taxon>Astrocoeniina</taxon>
        <taxon>Pocilloporidae</taxon>
        <taxon>Pocillopora</taxon>
    </lineage>
</organism>
<keyword evidence="2" id="KW-1185">Reference proteome</keyword>
<name>A0A3M6U3U2_POCDA</name>
<dbReference type="AlphaFoldDB" id="A0A3M6U3U2"/>
<comment type="caution">
    <text evidence="1">The sequence shown here is derived from an EMBL/GenBank/DDBJ whole genome shotgun (WGS) entry which is preliminary data.</text>
</comment>
<dbReference type="EMBL" id="RCHS01002305">
    <property type="protein sequence ID" value="RMX48194.1"/>
    <property type="molecule type" value="Genomic_DNA"/>
</dbReference>
<evidence type="ECO:0000313" key="2">
    <source>
        <dbReference type="Proteomes" id="UP000275408"/>
    </source>
</evidence>
<reference evidence="1 2" key="1">
    <citation type="journal article" date="2018" name="Sci. Rep.">
        <title>Comparative analysis of the Pocillopora damicornis genome highlights role of immune system in coral evolution.</title>
        <authorList>
            <person name="Cunning R."/>
            <person name="Bay R.A."/>
            <person name="Gillette P."/>
            <person name="Baker A.C."/>
            <person name="Traylor-Knowles N."/>
        </authorList>
    </citation>
    <scope>NUCLEOTIDE SEQUENCE [LARGE SCALE GENOMIC DNA]</scope>
    <source>
        <strain evidence="1">RSMAS</strain>
        <tissue evidence="1">Whole animal</tissue>
    </source>
</reference>